<dbReference type="SUPFAM" id="SSF52087">
    <property type="entry name" value="CRAL/TRIO domain"/>
    <property type="match status" value="1"/>
</dbReference>
<dbReference type="GO" id="GO:0016020">
    <property type="term" value="C:membrane"/>
    <property type="evidence" value="ECO:0007669"/>
    <property type="project" value="TreeGrafter"/>
</dbReference>
<dbReference type="Gene3D" id="1.20.5.1200">
    <property type="entry name" value="Alpha-tocopherol transfer"/>
    <property type="match status" value="1"/>
</dbReference>
<dbReference type="InterPro" id="IPR036865">
    <property type="entry name" value="CRAL-TRIO_dom_sf"/>
</dbReference>
<feature type="domain" description="CRAL-TRIO" evidence="1">
    <location>
        <begin position="100"/>
        <end position="263"/>
    </location>
</feature>
<name>A0A9P0MQZ2_NEZVI</name>
<dbReference type="SMART" id="SM01100">
    <property type="entry name" value="CRAL_TRIO_N"/>
    <property type="match status" value="1"/>
</dbReference>
<dbReference type="InterPro" id="IPR011074">
    <property type="entry name" value="CRAL/TRIO_N_dom"/>
</dbReference>
<keyword evidence="3" id="KW-1185">Reference proteome</keyword>
<dbReference type="Gene3D" id="1.10.8.20">
    <property type="entry name" value="N-terminal domain of phosphatidylinositol transfer protein sec14p"/>
    <property type="match status" value="1"/>
</dbReference>
<dbReference type="SUPFAM" id="SSF46938">
    <property type="entry name" value="CRAL/TRIO N-terminal domain"/>
    <property type="match status" value="1"/>
</dbReference>
<accession>A0A9P0MQZ2</accession>
<dbReference type="OrthoDB" id="1434354at2759"/>
<evidence type="ECO:0000259" key="1">
    <source>
        <dbReference type="PROSITE" id="PS50191"/>
    </source>
</evidence>
<protein>
    <recommendedName>
        <fullName evidence="1">CRAL-TRIO domain-containing protein</fullName>
    </recommendedName>
</protein>
<dbReference type="InterPro" id="IPR036273">
    <property type="entry name" value="CRAL/TRIO_N_dom_sf"/>
</dbReference>
<organism evidence="2 3">
    <name type="scientific">Nezara viridula</name>
    <name type="common">Southern green stink bug</name>
    <name type="synonym">Cimex viridulus</name>
    <dbReference type="NCBI Taxonomy" id="85310"/>
    <lineage>
        <taxon>Eukaryota</taxon>
        <taxon>Metazoa</taxon>
        <taxon>Ecdysozoa</taxon>
        <taxon>Arthropoda</taxon>
        <taxon>Hexapoda</taxon>
        <taxon>Insecta</taxon>
        <taxon>Pterygota</taxon>
        <taxon>Neoptera</taxon>
        <taxon>Paraneoptera</taxon>
        <taxon>Hemiptera</taxon>
        <taxon>Heteroptera</taxon>
        <taxon>Panheteroptera</taxon>
        <taxon>Pentatomomorpha</taxon>
        <taxon>Pentatomoidea</taxon>
        <taxon>Pentatomidae</taxon>
        <taxon>Pentatominae</taxon>
        <taxon>Nezara</taxon>
    </lineage>
</organism>
<dbReference type="Gene3D" id="3.40.525.10">
    <property type="entry name" value="CRAL-TRIO lipid binding domain"/>
    <property type="match status" value="1"/>
</dbReference>
<dbReference type="PROSITE" id="PS50191">
    <property type="entry name" value="CRAL_TRIO"/>
    <property type="match status" value="1"/>
</dbReference>
<dbReference type="Pfam" id="PF00650">
    <property type="entry name" value="CRAL_TRIO"/>
    <property type="match status" value="1"/>
</dbReference>
<evidence type="ECO:0000313" key="3">
    <source>
        <dbReference type="Proteomes" id="UP001152798"/>
    </source>
</evidence>
<proteinExistence type="predicted"/>
<dbReference type="InterPro" id="IPR001251">
    <property type="entry name" value="CRAL-TRIO_dom"/>
</dbReference>
<dbReference type="CDD" id="cd00170">
    <property type="entry name" value="SEC14"/>
    <property type="match status" value="1"/>
</dbReference>
<dbReference type="PANTHER" id="PTHR10174:SF120">
    <property type="entry name" value="CELLULAR RETINALDEHYDE BINDING PROTEIN"/>
    <property type="match status" value="1"/>
</dbReference>
<dbReference type="PANTHER" id="PTHR10174">
    <property type="entry name" value="ALPHA-TOCOPHEROL TRANSFER PROTEIN-RELATED"/>
    <property type="match status" value="1"/>
</dbReference>
<dbReference type="Proteomes" id="UP001152798">
    <property type="component" value="Chromosome 4"/>
</dbReference>
<dbReference type="SMART" id="SM00516">
    <property type="entry name" value="SEC14"/>
    <property type="match status" value="1"/>
</dbReference>
<gene>
    <name evidence="2" type="ORF">NEZAVI_LOCUS9199</name>
</gene>
<dbReference type="PRINTS" id="PR00180">
    <property type="entry name" value="CRETINALDHBP"/>
</dbReference>
<dbReference type="AlphaFoldDB" id="A0A9P0MQZ2"/>
<dbReference type="EMBL" id="OV725080">
    <property type="protein sequence ID" value="CAH1399836.1"/>
    <property type="molecule type" value="Genomic_DNA"/>
</dbReference>
<evidence type="ECO:0000313" key="2">
    <source>
        <dbReference type="EMBL" id="CAH1399836.1"/>
    </source>
</evidence>
<dbReference type="GO" id="GO:1902936">
    <property type="term" value="F:phosphatidylinositol bisphosphate binding"/>
    <property type="evidence" value="ECO:0007669"/>
    <property type="project" value="TreeGrafter"/>
</dbReference>
<reference evidence="2" key="1">
    <citation type="submission" date="2022-01" db="EMBL/GenBank/DDBJ databases">
        <authorList>
            <person name="King R."/>
        </authorList>
    </citation>
    <scope>NUCLEOTIDE SEQUENCE</scope>
</reference>
<sequence>MDSVISQIEKLNSDIPEEVIKRAKDAIREDESTKTQMLDQFKHWITKNKNLQDVRTDDNFLLRFLRTKKYSMLLAQDMLLKYLNLRQTYQYLAYNLDFLEPSVLELVNKGYLFPSPIKDKNGRTVIIGTSEPFDPHRYTHIDMTKMHGITYEALLEDEDNQILGFTHFGDIKNVSPAHLTVWSPLEFPRAYRWAEQSMPMMHKEIHIYKLPAPLRYTYELVKNLMSPKIRERIMLHDTLEELHSKLDPKVLPKEYGGIIPMADMIELWKFQLVEKRDRILALDKMKLLDNSCLMKKTKLHKKQEIDVGSFRQLAID</sequence>